<dbReference type="Pfam" id="PF00400">
    <property type="entry name" value="WD40"/>
    <property type="match status" value="1"/>
</dbReference>
<evidence type="ECO:0000256" key="2">
    <source>
        <dbReference type="ARBA" id="ARBA00022448"/>
    </source>
</evidence>
<keyword evidence="4" id="KW-0677">Repeat</keyword>
<dbReference type="AlphaFoldDB" id="A0A8S1M443"/>
<sequence>MLIDTTHRDIIHEIAYNFDGNQFATASSDQIMGVYNKVNGWADSKFGQLIATCSQDKGVCVWEEKKSYKENSTRQKQIQVQWKQRILILESKEAVDNIQFGSKSNRLLLAIACIDEKLQIHRVYEQNQFIKKGEDIQIIVYGLKAISWNHAFLEREMLVAAGNAEQQNIQVKQKQIIFME</sequence>
<reference evidence="6" key="1">
    <citation type="submission" date="2021-01" db="EMBL/GenBank/DDBJ databases">
        <authorList>
            <consortium name="Genoscope - CEA"/>
            <person name="William W."/>
        </authorList>
    </citation>
    <scope>NUCLEOTIDE SEQUENCE</scope>
</reference>
<evidence type="ECO:0000256" key="5">
    <source>
        <dbReference type="ARBA" id="ARBA00023242"/>
    </source>
</evidence>
<evidence type="ECO:0000313" key="6">
    <source>
        <dbReference type="EMBL" id="CAD8073402.1"/>
    </source>
</evidence>
<dbReference type="GO" id="GO:0035859">
    <property type="term" value="C:Seh1-associated complex"/>
    <property type="evidence" value="ECO:0007669"/>
    <property type="project" value="TreeGrafter"/>
</dbReference>
<evidence type="ECO:0000313" key="7">
    <source>
        <dbReference type="Proteomes" id="UP000688137"/>
    </source>
</evidence>
<dbReference type="OMA" id="MRVFHRF"/>
<evidence type="ECO:0000256" key="3">
    <source>
        <dbReference type="ARBA" id="ARBA00022574"/>
    </source>
</evidence>
<keyword evidence="5" id="KW-0539">Nucleus</keyword>
<comment type="caution">
    <text evidence="6">The sequence shown here is derived from an EMBL/GenBank/DDBJ whole genome shotgun (WGS) entry which is preliminary data.</text>
</comment>
<dbReference type="GO" id="GO:0031080">
    <property type="term" value="C:nuclear pore outer ring"/>
    <property type="evidence" value="ECO:0007669"/>
    <property type="project" value="TreeGrafter"/>
</dbReference>
<dbReference type="InterPro" id="IPR037363">
    <property type="entry name" value="Sec13/Seh1_fam"/>
</dbReference>
<dbReference type="PANTHER" id="PTHR11024">
    <property type="entry name" value="NUCLEAR PORE COMPLEX PROTEIN SEC13 / SEH1 FAMILY MEMBER"/>
    <property type="match status" value="1"/>
</dbReference>
<gene>
    <name evidence="6" type="ORF">PPRIM_AZ9-3.1.T0510016</name>
</gene>
<proteinExistence type="predicted"/>
<evidence type="ECO:0000256" key="1">
    <source>
        <dbReference type="ARBA" id="ARBA00004259"/>
    </source>
</evidence>
<dbReference type="InterPro" id="IPR001680">
    <property type="entry name" value="WD40_rpt"/>
</dbReference>
<accession>A0A8S1M443</accession>
<keyword evidence="2" id="KW-0813">Transport</keyword>
<dbReference type="GO" id="GO:1904263">
    <property type="term" value="P:positive regulation of TORC1 signaling"/>
    <property type="evidence" value="ECO:0007669"/>
    <property type="project" value="TreeGrafter"/>
</dbReference>
<keyword evidence="3" id="KW-0853">WD repeat</keyword>
<dbReference type="GO" id="GO:0034198">
    <property type="term" value="P:cellular response to amino acid starvation"/>
    <property type="evidence" value="ECO:0007669"/>
    <property type="project" value="TreeGrafter"/>
</dbReference>
<protein>
    <submittedName>
        <fullName evidence="6">Uncharacterized protein</fullName>
    </submittedName>
</protein>
<keyword evidence="7" id="KW-1185">Reference proteome</keyword>
<name>A0A8S1M443_PARPR</name>
<organism evidence="6 7">
    <name type="scientific">Paramecium primaurelia</name>
    <dbReference type="NCBI Taxonomy" id="5886"/>
    <lineage>
        <taxon>Eukaryota</taxon>
        <taxon>Sar</taxon>
        <taxon>Alveolata</taxon>
        <taxon>Ciliophora</taxon>
        <taxon>Intramacronucleata</taxon>
        <taxon>Oligohymenophorea</taxon>
        <taxon>Peniculida</taxon>
        <taxon>Parameciidae</taxon>
        <taxon>Paramecium</taxon>
    </lineage>
</organism>
<dbReference type="EMBL" id="CAJJDM010000051">
    <property type="protein sequence ID" value="CAD8073402.1"/>
    <property type="molecule type" value="Genomic_DNA"/>
</dbReference>
<dbReference type="GO" id="GO:0005198">
    <property type="term" value="F:structural molecule activity"/>
    <property type="evidence" value="ECO:0007669"/>
    <property type="project" value="InterPro"/>
</dbReference>
<dbReference type="Proteomes" id="UP000688137">
    <property type="component" value="Unassembled WGS sequence"/>
</dbReference>
<comment type="subcellular location">
    <subcellularLocation>
        <location evidence="1">Nucleus envelope</location>
    </subcellularLocation>
</comment>
<dbReference type="PANTHER" id="PTHR11024:SF3">
    <property type="entry name" value="NUCLEOPORIN SEH1"/>
    <property type="match status" value="1"/>
</dbReference>
<evidence type="ECO:0000256" key="4">
    <source>
        <dbReference type="ARBA" id="ARBA00022737"/>
    </source>
</evidence>